<dbReference type="InterPro" id="IPR016538">
    <property type="entry name" value="UCP008292"/>
</dbReference>
<evidence type="ECO:0000256" key="2">
    <source>
        <dbReference type="ARBA" id="ARBA00022801"/>
    </source>
</evidence>
<dbReference type="SUPFAM" id="SSF56300">
    <property type="entry name" value="Metallo-dependent phosphatases"/>
    <property type="match status" value="1"/>
</dbReference>
<dbReference type="InterPro" id="IPR029052">
    <property type="entry name" value="Metallo-depent_PP-like"/>
</dbReference>
<dbReference type="Proteomes" id="UP000192042">
    <property type="component" value="Chromosome I"/>
</dbReference>
<name>A0A1W1I2Z5_9BACT</name>
<dbReference type="EMBL" id="LT828648">
    <property type="protein sequence ID" value="SLM47341.1"/>
    <property type="molecule type" value="Genomic_DNA"/>
</dbReference>
<dbReference type="InterPro" id="IPR004843">
    <property type="entry name" value="Calcineurin-like_PHP"/>
</dbReference>
<proteinExistence type="predicted"/>
<organism evidence="4 5">
    <name type="scientific">Nitrospira japonica</name>
    <dbReference type="NCBI Taxonomy" id="1325564"/>
    <lineage>
        <taxon>Bacteria</taxon>
        <taxon>Pseudomonadati</taxon>
        <taxon>Nitrospirota</taxon>
        <taxon>Nitrospiria</taxon>
        <taxon>Nitrospirales</taxon>
        <taxon>Nitrospiraceae</taxon>
        <taxon>Nitrospira</taxon>
    </lineage>
</organism>
<dbReference type="KEGG" id="nja:NSJP_1169"/>
<sequence length="265" mass="28917">MGAQHGTVRIAAVGDLHCPRTSEEELRGLFHRLPEEADILLLCGDLTEFGRVEEARRLGEHLAALRPLPILAVLGNHEFESGQQEEVSRVLTDQGVTILDGTAVEVHGIGFAGVKGFCGGFGERALQPWGESILKHFVRESVDETLKLESALAKLRAPSRVVVTHYAPVAETVRGEPPEIFPFLGSSRLEEPVNRYGASVLFHGHAHHGSLEGRTMGGVPVYNVAFPLLRRHFPDGRAVRILTLPVSSETPNAGREDFHAVQRNA</sequence>
<dbReference type="Gene3D" id="3.60.21.10">
    <property type="match status" value="1"/>
</dbReference>
<evidence type="ECO:0000256" key="1">
    <source>
        <dbReference type="ARBA" id="ARBA00022723"/>
    </source>
</evidence>
<dbReference type="AlphaFoldDB" id="A0A1W1I2Z5"/>
<feature type="domain" description="Calcineurin-like phosphoesterase" evidence="3">
    <location>
        <begin position="9"/>
        <end position="208"/>
    </location>
</feature>
<reference evidence="4 5" key="1">
    <citation type="submission" date="2017-03" db="EMBL/GenBank/DDBJ databases">
        <authorList>
            <person name="Afonso C.L."/>
            <person name="Miller P.J."/>
            <person name="Scott M.A."/>
            <person name="Spackman E."/>
            <person name="Goraichik I."/>
            <person name="Dimitrov K.M."/>
            <person name="Suarez D.L."/>
            <person name="Swayne D.E."/>
        </authorList>
    </citation>
    <scope>NUCLEOTIDE SEQUENCE [LARGE SCALE GENOMIC DNA]</scope>
    <source>
        <strain evidence="4">Genome sequencing of Nitrospira japonica strain NJ11</strain>
    </source>
</reference>
<dbReference type="PANTHER" id="PTHR31302">
    <property type="entry name" value="TRANSMEMBRANE PROTEIN WITH METALLOPHOSPHOESTERASE DOMAIN-RELATED"/>
    <property type="match status" value="1"/>
</dbReference>
<dbReference type="OrthoDB" id="9783437at2"/>
<evidence type="ECO:0000259" key="3">
    <source>
        <dbReference type="Pfam" id="PF00149"/>
    </source>
</evidence>
<evidence type="ECO:0000313" key="5">
    <source>
        <dbReference type="Proteomes" id="UP000192042"/>
    </source>
</evidence>
<accession>A0A1W1I2Z5</accession>
<evidence type="ECO:0000313" key="4">
    <source>
        <dbReference type="EMBL" id="SLM47341.1"/>
    </source>
</evidence>
<dbReference type="PIRSF" id="PIRSF008292">
    <property type="entry name" value="UCP008292"/>
    <property type="match status" value="1"/>
</dbReference>
<protein>
    <submittedName>
        <fullName evidence="4">Putative phosphoesterase, ICC</fullName>
    </submittedName>
</protein>
<keyword evidence="2" id="KW-0378">Hydrolase</keyword>
<keyword evidence="1" id="KW-0479">Metal-binding</keyword>
<dbReference type="GO" id="GO:0016020">
    <property type="term" value="C:membrane"/>
    <property type="evidence" value="ECO:0007669"/>
    <property type="project" value="GOC"/>
</dbReference>
<dbReference type="GO" id="GO:0009245">
    <property type="term" value="P:lipid A biosynthetic process"/>
    <property type="evidence" value="ECO:0007669"/>
    <property type="project" value="TreeGrafter"/>
</dbReference>
<dbReference type="PANTHER" id="PTHR31302:SF31">
    <property type="entry name" value="PHOSPHODIESTERASE YAEI"/>
    <property type="match status" value="1"/>
</dbReference>
<dbReference type="Pfam" id="PF00149">
    <property type="entry name" value="Metallophos"/>
    <property type="match status" value="1"/>
</dbReference>
<dbReference type="GO" id="GO:0046872">
    <property type="term" value="F:metal ion binding"/>
    <property type="evidence" value="ECO:0007669"/>
    <property type="project" value="UniProtKB-KW"/>
</dbReference>
<dbReference type="InterPro" id="IPR051158">
    <property type="entry name" value="Metallophosphoesterase_sf"/>
</dbReference>
<dbReference type="GO" id="GO:0008758">
    <property type="term" value="F:UDP-2,3-diacylglucosamine hydrolase activity"/>
    <property type="evidence" value="ECO:0007669"/>
    <property type="project" value="TreeGrafter"/>
</dbReference>
<gene>
    <name evidence="4" type="ORF">NSJP_1169</name>
</gene>
<dbReference type="RefSeq" id="WP_080885893.1">
    <property type="nucleotide sequence ID" value="NZ_LT828648.1"/>
</dbReference>
<keyword evidence="5" id="KW-1185">Reference proteome</keyword>
<dbReference type="STRING" id="1325564.NSJP_1169"/>